<accession>A0A7S2FHQ9</accession>
<evidence type="ECO:0000313" key="2">
    <source>
        <dbReference type="EMBL" id="CAD9395914.1"/>
    </source>
</evidence>
<dbReference type="InterPro" id="IPR036770">
    <property type="entry name" value="Ankyrin_rpt-contain_sf"/>
</dbReference>
<dbReference type="SUPFAM" id="SSF48403">
    <property type="entry name" value="Ankyrin repeat"/>
    <property type="match status" value="1"/>
</dbReference>
<evidence type="ECO:0000256" key="1">
    <source>
        <dbReference type="SAM" id="MobiDB-lite"/>
    </source>
</evidence>
<dbReference type="AlphaFoldDB" id="A0A7S2FHQ9"/>
<feature type="region of interest" description="Disordered" evidence="1">
    <location>
        <begin position="163"/>
        <end position="200"/>
    </location>
</feature>
<gene>
    <name evidence="2" type="ORF">FPAR1323_LOCUS3882</name>
</gene>
<name>A0A7S2FHQ9_9STRA</name>
<protein>
    <submittedName>
        <fullName evidence="2">Uncharacterized protein</fullName>
    </submittedName>
</protein>
<sequence>MAATPRETDTAGTLALTSPQHSLLVSPRSAWKRCMQDAEDIDAKTACTALLNCVVACGSKVTEDDSFDKLRELMDALSQETLNEALNFDPKGDKEALAKLSGTPLFLAAKLNLDGVAEVLIEHGASMVHKWKGVTPLQIAMTKKSDAVMVVFEAQIRSLEEGPNSDLAANFADAADQPSSASKRRAGAQGGSSSKKRQRS</sequence>
<dbReference type="Gene3D" id="1.25.40.20">
    <property type="entry name" value="Ankyrin repeat-containing domain"/>
    <property type="match status" value="1"/>
</dbReference>
<dbReference type="EMBL" id="HBGT01007160">
    <property type="protein sequence ID" value="CAD9395914.1"/>
    <property type="molecule type" value="Transcribed_RNA"/>
</dbReference>
<reference evidence="2" key="1">
    <citation type="submission" date="2021-01" db="EMBL/GenBank/DDBJ databases">
        <authorList>
            <person name="Corre E."/>
            <person name="Pelletier E."/>
            <person name="Niang G."/>
            <person name="Scheremetjew M."/>
            <person name="Finn R."/>
            <person name="Kale V."/>
            <person name="Holt S."/>
            <person name="Cochrane G."/>
            <person name="Meng A."/>
            <person name="Brown T."/>
            <person name="Cohen L."/>
        </authorList>
    </citation>
    <scope>NUCLEOTIDE SEQUENCE</scope>
    <source>
        <strain evidence="2">RCC1693</strain>
    </source>
</reference>
<organism evidence="2">
    <name type="scientific">Florenciella parvula</name>
    <dbReference type="NCBI Taxonomy" id="236787"/>
    <lineage>
        <taxon>Eukaryota</taxon>
        <taxon>Sar</taxon>
        <taxon>Stramenopiles</taxon>
        <taxon>Ochrophyta</taxon>
        <taxon>Dictyochophyceae</taxon>
        <taxon>Florenciellales</taxon>
        <taxon>Florenciella</taxon>
    </lineage>
</organism>
<proteinExistence type="predicted"/>